<dbReference type="InterPro" id="IPR045851">
    <property type="entry name" value="AMP-bd_C_sf"/>
</dbReference>
<dbReference type="Gene3D" id="1.10.1200.10">
    <property type="entry name" value="ACP-like"/>
    <property type="match status" value="1"/>
</dbReference>
<evidence type="ECO:0000313" key="6">
    <source>
        <dbReference type="Proteomes" id="UP000572680"/>
    </source>
</evidence>
<dbReference type="RefSeq" id="WP_182848297.1">
    <property type="nucleotide sequence ID" value="NZ_JACJIA010000015.1"/>
</dbReference>
<reference evidence="5 6" key="1">
    <citation type="submission" date="2020-08" db="EMBL/GenBank/DDBJ databases">
        <title>Genomic Encyclopedia of Type Strains, Phase IV (KMG-IV): sequencing the most valuable type-strain genomes for metagenomic binning, comparative biology and taxonomic classification.</title>
        <authorList>
            <person name="Goeker M."/>
        </authorList>
    </citation>
    <scope>NUCLEOTIDE SEQUENCE [LARGE SCALE GENOMIC DNA]</scope>
    <source>
        <strain evidence="5 6">DSM 44197</strain>
    </source>
</reference>
<dbReference type="SUPFAM" id="SSF47336">
    <property type="entry name" value="ACP-like"/>
    <property type="match status" value="1"/>
</dbReference>
<dbReference type="InterPro" id="IPR042099">
    <property type="entry name" value="ANL_N_sf"/>
</dbReference>
<dbReference type="InterPro" id="IPR009081">
    <property type="entry name" value="PP-bd_ACP"/>
</dbReference>
<accession>A0A7W3QR49</accession>
<dbReference type="Gene3D" id="3.30.300.30">
    <property type="match status" value="1"/>
</dbReference>
<comment type="cofactor">
    <cofactor evidence="1">
        <name>pantetheine 4'-phosphate</name>
        <dbReference type="ChEBI" id="CHEBI:47942"/>
    </cofactor>
</comment>
<keyword evidence="6" id="KW-1185">Reference proteome</keyword>
<evidence type="ECO:0000256" key="2">
    <source>
        <dbReference type="ARBA" id="ARBA00022450"/>
    </source>
</evidence>
<protein>
    <submittedName>
        <fullName evidence="5">Amino acid adenylation domain-containing protein</fullName>
    </submittedName>
</protein>
<dbReference type="GO" id="GO:0003824">
    <property type="term" value="F:catalytic activity"/>
    <property type="evidence" value="ECO:0007669"/>
    <property type="project" value="InterPro"/>
</dbReference>
<dbReference type="InterPro" id="IPR010071">
    <property type="entry name" value="AA_adenyl_dom"/>
</dbReference>
<dbReference type="GO" id="GO:0005737">
    <property type="term" value="C:cytoplasm"/>
    <property type="evidence" value="ECO:0007669"/>
    <property type="project" value="TreeGrafter"/>
</dbReference>
<dbReference type="Pfam" id="PF00668">
    <property type="entry name" value="Condensation"/>
    <property type="match status" value="1"/>
</dbReference>
<gene>
    <name evidence="5" type="ORF">HNR61_008066</name>
</gene>
<dbReference type="Pfam" id="PF00550">
    <property type="entry name" value="PP-binding"/>
    <property type="match status" value="1"/>
</dbReference>
<dbReference type="InterPro" id="IPR001242">
    <property type="entry name" value="Condensation_dom"/>
</dbReference>
<proteinExistence type="predicted"/>
<name>A0A7W3QR49_ACTNM</name>
<dbReference type="GO" id="GO:0031177">
    <property type="term" value="F:phosphopantetheine binding"/>
    <property type="evidence" value="ECO:0007669"/>
    <property type="project" value="InterPro"/>
</dbReference>
<dbReference type="SUPFAM" id="SSF52777">
    <property type="entry name" value="CoA-dependent acyltransferases"/>
    <property type="match status" value="2"/>
</dbReference>
<comment type="caution">
    <text evidence="5">The sequence shown here is derived from an EMBL/GenBank/DDBJ whole genome shotgun (WGS) entry which is preliminary data.</text>
</comment>
<dbReference type="InterPro" id="IPR000873">
    <property type="entry name" value="AMP-dep_synth/lig_dom"/>
</dbReference>
<dbReference type="InterPro" id="IPR020806">
    <property type="entry name" value="PKS_PP-bd"/>
</dbReference>
<organism evidence="5 6">
    <name type="scientific">Actinomadura namibiensis</name>
    <dbReference type="NCBI Taxonomy" id="182080"/>
    <lineage>
        <taxon>Bacteria</taxon>
        <taxon>Bacillati</taxon>
        <taxon>Actinomycetota</taxon>
        <taxon>Actinomycetes</taxon>
        <taxon>Streptosporangiales</taxon>
        <taxon>Thermomonosporaceae</taxon>
        <taxon>Actinomadura</taxon>
    </lineage>
</organism>
<keyword evidence="2" id="KW-0596">Phosphopantetheine</keyword>
<dbReference type="InterPro" id="IPR023213">
    <property type="entry name" value="CAT-like_dom_sf"/>
</dbReference>
<evidence type="ECO:0000313" key="5">
    <source>
        <dbReference type="EMBL" id="MBA8956384.1"/>
    </source>
</evidence>
<dbReference type="Gene3D" id="3.30.559.10">
    <property type="entry name" value="Chloramphenicol acetyltransferase-like domain"/>
    <property type="match status" value="1"/>
</dbReference>
<dbReference type="PROSITE" id="PS50075">
    <property type="entry name" value="CARRIER"/>
    <property type="match status" value="1"/>
</dbReference>
<dbReference type="NCBIfam" id="TIGR01733">
    <property type="entry name" value="AA-adenyl-dom"/>
    <property type="match status" value="1"/>
</dbReference>
<dbReference type="SUPFAM" id="SSF56801">
    <property type="entry name" value="Acetyl-CoA synthetase-like"/>
    <property type="match status" value="1"/>
</dbReference>
<dbReference type="Proteomes" id="UP000572680">
    <property type="component" value="Unassembled WGS sequence"/>
</dbReference>
<dbReference type="PANTHER" id="PTHR45527">
    <property type="entry name" value="NONRIBOSOMAL PEPTIDE SYNTHETASE"/>
    <property type="match status" value="1"/>
</dbReference>
<dbReference type="SMART" id="SM00823">
    <property type="entry name" value="PKS_PP"/>
    <property type="match status" value="1"/>
</dbReference>
<sequence>MRPDPVWNDTRLPYPAGQSVHGVVSRVAAERPDAVALIDGAERTTYRELERASDAYAHLLRGAGVRPGDVVPVLLPRSTELVVVILGLLKAGAAYAVLDERWSDARLGEVVAELGAGLLVGGDRPAGAPVRRWTPPGVHAAGRPDGFVPAEVAGGDPCCVFVTSGTTGRPKAVLSPHRATVRLFRPGASFALFDERTVKPLAAPPPWDGFTLELWSVLLNGGTSVVVREPYLTPEALRRGVREHGVNTVFLSSGLFNLFVDEDPGAFEGVRQVMSGGERLSVPHVREFLRRYPDVPLVNGYGPVESTVVVTAHRIAPADCERPDGVPIGRPVPDTAVHVLDGTRPCAVGERGELCVSGDGLALGYLGSPGLTAERFPVVEIDGGPTRIYRTGDLARWDEDGLLHYLGRLDRQVKIRGHRVEPAEVERQIERILGVRRCVALPRRGPDGAVGGLVAFCVPATPGDRLPDALGTLRDVLVHYHLPDAVVSVDAIPLTVRGKVDETALLALLDTVTPDPAPSGPGRSAAGPDDPLTALVARVCAEVLDRPAVPAEAAFDELGGSSLDAGRVCARLTTELRRPVPVARLLGLRTAEALARWLREHPAAPLPEGEADGAVPLTPVQANFLARHLRDPGDRTAHCVGVWLADGPVDAGALAGAAAETHRRHEALRAEYRGGDVPAARAGDVPAPRPVVLPEAATEAAAVAAVRAALDGPLDVTRGRVWRLALAPVRGGGAAIGHVVHHIAFDGWSEAVLARDLSRAYASIVRGGGGRERPPAATLARARALWDAQRADAAETAALLAGRVAELRDTPELPLPAGPAAGRDLPPDRVEHALPAEAAAAVRKAAAAEGCSEFTVLLAGYARALSATTGQDDLAVVVPVAQRLDREMERAVGCHVNMVCVRFRNAARVTVAEAVPLVRAALAAQYVEFGELIGELRAAMPGRPPHAPVFQTNFAYQNVAPAALDLPGLRTRLLRPPYQGLSTPLQTEVWPGADGGLRLVVNFLPGAVDAGYAARLAGALAGELASAATW</sequence>
<dbReference type="Pfam" id="PF00501">
    <property type="entry name" value="AMP-binding"/>
    <property type="match status" value="1"/>
</dbReference>
<dbReference type="InterPro" id="IPR036736">
    <property type="entry name" value="ACP-like_sf"/>
</dbReference>
<evidence type="ECO:0000256" key="3">
    <source>
        <dbReference type="ARBA" id="ARBA00022553"/>
    </source>
</evidence>
<dbReference type="GO" id="GO:0043041">
    <property type="term" value="P:amino acid activation for nonribosomal peptide biosynthetic process"/>
    <property type="evidence" value="ECO:0007669"/>
    <property type="project" value="TreeGrafter"/>
</dbReference>
<keyword evidence="3" id="KW-0597">Phosphoprotein</keyword>
<dbReference type="EMBL" id="JACJIA010000015">
    <property type="protein sequence ID" value="MBA8956384.1"/>
    <property type="molecule type" value="Genomic_DNA"/>
</dbReference>
<evidence type="ECO:0000259" key="4">
    <source>
        <dbReference type="PROSITE" id="PS50075"/>
    </source>
</evidence>
<dbReference type="GO" id="GO:0008610">
    <property type="term" value="P:lipid biosynthetic process"/>
    <property type="evidence" value="ECO:0007669"/>
    <property type="project" value="UniProtKB-ARBA"/>
</dbReference>
<dbReference type="AlphaFoldDB" id="A0A7W3QR49"/>
<dbReference type="GO" id="GO:0044550">
    <property type="term" value="P:secondary metabolite biosynthetic process"/>
    <property type="evidence" value="ECO:0007669"/>
    <property type="project" value="TreeGrafter"/>
</dbReference>
<dbReference type="Gene3D" id="3.40.50.12780">
    <property type="entry name" value="N-terminal domain of ligase-like"/>
    <property type="match status" value="1"/>
</dbReference>
<feature type="domain" description="Carrier" evidence="4">
    <location>
        <begin position="527"/>
        <end position="602"/>
    </location>
</feature>
<evidence type="ECO:0000256" key="1">
    <source>
        <dbReference type="ARBA" id="ARBA00001957"/>
    </source>
</evidence>
<dbReference type="PANTHER" id="PTHR45527:SF1">
    <property type="entry name" value="FATTY ACID SYNTHASE"/>
    <property type="match status" value="1"/>
</dbReference>
<dbReference type="Gene3D" id="3.30.559.30">
    <property type="entry name" value="Nonribosomal peptide synthetase, condensation domain"/>
    <property type="match status" value="1"/>
</dbReference>